<reference evidence="6" key="2">
    <citation type="submission" date="2025-08" db="UniProtKB">
        <authorList>
            <consortium name="Ensembl"/>
        </authorList>
    </citation>
    <scope>IDENTIFICATION</scope>
</reference>
<keyword evidence="4" id="KW-0812">Transmembrane</keyword>
<evidence type="ECO:0000256" key="4">
    <source>
        <dbReference type="SAM" id="Phobius"/>
    </source>
</evidence>
<accession>A0A7N6F7V3</accession>
<organism evidence="6 7">
    <name type="scientific">Anabas testudineus</name>
    <name type="common">Climbing perch</name>
    <name type="synonym">Anthias testudineus</name>
    <dbReference type="NCBI Taxonomy" id="64144"/>
    <lineage>
        <taxon>Eukaryota</taxon>
        <taxon>Metazoa</taxon>
        <taxon>Chordata</taxon>
        <taxon>Craniata</taxon>
        <taxon>Vertebrata</taxon>
        <taxon>Euteleostomi</taxon>
        <taxon>Actinopterygii</taxon>
        <taxon>Neopterygii</taxon>
        <taxon>Teleostei</taxon>
        <taxon>Neoteleostei</taxon>
        <taxon>Acanthomorphata</taxon>
        <taxon>Anabantaria</taxon>
        <taxon>Anabantiformes</taxon>
        <taxon>Anabantoidei</taxon>
        <taxon>Anabantidae</taxon>
        <taxon>Anabas</taxon>
    </lineage>
</organism>
<dbReference type="Ensembl" id="ENSATET00000049982.2">
    <property type="protein sequence ID" value="ENSATEP00000041883.1"/>
    <property type="gene ID" value="ENSATEG00000001240.3"/>
</dbReference>
<evidence type="ECO:0000313" key="7">
    <source>
        <dbReference type="Proteomes" id="UP000265040"/>
    </source>
</evidence>
<comment type="catalytic activity">
    <reaction evidence="1">
        <text>adenosine 5'-phosphoramidate + H2O = NH4(+) + AMP</text>
        <dbReference type="Rhea" id="RHEA:67916"/>
        <dbReference type="ChEBI" id="CHEBI:15377"/>
        <dbReference type="ChEBI" id="CHEBI:28938"/>
        <dbReference type="ChEBI" id="CHEBI:57890"/>
        <dbReference type="ChEBI" id="CHEBI:456215"/>
    </reaction>
</comment>
<dbReference type="InterPro" id="IPR001310">
    <property type="entry name" value="Histidine_triad_HIT"/>
</dbReference>
<dbReference type="PANTHER" id="PTHR23089">
    <property type="entry name" value="HISTIDINE TRIAD HIT PROTEIN"/>
    <property type="match status" value="1"/>
</dbReference>
<dbReference type="InterPro" id="IPR011146">
    <property type="entry name" value="HIT-like"/>
</dbReference>
<comment type="similarity">
    <text evidence="2">Belongs to the HINT family.</text>
</comment>
<gene>
    <name evidence="6" type="primary">HINT2</name>
</gene>
<dbReference type="Proteomes" id="UP000265040">
    <property type="component" value="Chromosome 9"/>
</dbReference>
<feature type="domain" description="HIT" evidence="5">
    <location>
        <begin position="56"/>
        <end position="142"/>
    </location>
</feature>
<comment type="caution">
    <text evidence="3">Lacks conserved residue(s) required for the propagation of feature annotation.</text>
</comment>
<evidence type="ECO:0000313" key="6">
    <source>
        <dbReference type="Ensembl" id="ENSATEP00000041883.1"/>
    </source>
</evidence>
<proteinExistence type="inferred from homology"/>
<keyword evidence="4" id="KW-1133">Transmembrane helix</keyword>
<keyword evidence="4" id="KW-0472">Membrane</keyword>
<sequence length="142" mass="16189">MLSRQILRTQVVGSRAALLHRLHRVCRAERPLCTSRDEVSLAQEASRKYGSPAPTIFSKVMDKSIPADIIYEDDKCLAFRDISPQAPVHFLVIPRIPIPRISEAKDDDIIVSIFLFTFLWTLIATCVLYQKVSSTDKMLFRL</sequence>
<dbReference type="PROSITE" id="PS51084">
    <property type="entry name" value="HIT_2"/>
    <property type="match status" value="1"/>
</dbReference>
<dbReference type="SUPFAM" id="SSF54197">
    <property type="entry name" value="HIT-like"/>
    <property type="match status" value="1"/>
</dbReference>
<evidence type="ECO:0000256" key="3">
    <source>
        <dbReference type="PROSITE-ProRule" id="PRU00464"/>
    </source>
</evidence>
<dbReference type="Gene3D" id="3.30.428.10">
    <property type="entry name" value="HIT-like"/>
    <property type="match status" value="1"/>
</dbReference>
<reference evidence="6" key="1">
    <citation type="submission" date="2021-04" db="EMBL/GenBank/DDBJ databases">
        <authorList>
            <consortium name="Wellcome Sanger Institute Data Sharing"/>
        </authorList>
    </citation>
    <scope>NUCLEOTIDE SEQUENCE [LARGE SCALE GENOMIC DNA]</scope>
</reference>
<evidence type="ECO:0000259" key="5">
    <source>
        <dbReference type="PROSITE" id="PS51084"/>
    </source>
</evidence>
<keyword evidence="7" id="KW-1185">Reference proteome</keyword>
<evidence type="ECO:0000256" key="2">
    <source>
        <dbReference type="ARBA" id="ARBA00025764"/>
    </source>
</evidence>
<feature type="transmembrane region" description="Helical" evidence="4">
    <location>
        <begin position="109"/>
        <end position="130"/>
    </location>
</feature>
<reference evidence="6" key="3">
    <citation type="submission" date="2025-09" db="UniProtKB">
        <authorList>
            <consortium name="Ensembl"/>
        </authorList>
    </citation>
    <scope>IDENTIFICATION</scope>
</reference>
<name>A0A7N6F7V3_ANATE</name>
<dbReference type="AlphaFoldDB" id="A0A7N6F7V3"/>
<dbReference type="InterPro" id="IPR036265">
    <property type="entry name" value="HIT-like_sf"/>
</dbReference>
<dbReference type="Pfam" id="PF01230">
    <property type="entry name" value="HIT"/>
    <property type="match status" value="1"/>
</dbReference>
<dbReference type="GeneTree" id="ENSGT00940000157905"/>
<evidence type="ECO:0000256" key="1">
    <source>
        <dbReference type="ARBA" id="ARBA00024472"/>
    </source>
</evidence>
<dbReference type="GO" id="GO:0003824">
    <property type="term" value="F:catalytic activity"/>
    <property type="evidence" value="ECO:0007669"/>
    <property type="project" value="InterPro"/>
</dbReference>
<protein>
    <recommendedName>
        <fullName evidence="5">HIT domain-containing protein</fullName>
    </recommendedName>
</protein>
<dbReference type="PRINTS" id="PR00332">
    <property type="entry name" value="HISTRIAD"/>
</dbReference>